<sequence>MLVVGVNLNANNRQPVKRAHAEGIARGQPADRLRNLAPRIQHDSEDDSKERDDMGYGLAPPAKRLREQDDYRLKANLPSKNNTNNNKQASSIFLQNHIDPKVPPCKQAKRAIPSNRPVEDAAEVVFSTMLLLWFVCSKEPFLLYKPLLSCHVLDVLVGS</sequence>
<dbReference type="OrthoDB" id="1998818at2759"/>
<evidence type="ECO:0000313" key="3">
    <source>
        <dbReference type="Proteomes" id="UP000657918"/>
    </source>
</evidence>
<proteinExistence type="predicted"/>
<organism evidence="2 3">
    <name type="scientific">Salix dunnii</name>
    <dbReference type="NCBI Taxonomy" id="1413687"/>
    <lineage>
        <taxon>Eukaryota</taxon>
        <taxon>Viridiplantae</taxon>
        <taxon>Streptophyta</taxon>
        <taxon>Embryophyta</taxon>
        <taxon>Tracheophyta</taxon>
        <taxon>Spermatophyta</taxon>
        <taxon>Magnoliopsida</taxon>
        <taxon>eudicotyledons</taxon>
        <taxon>Gunneridae</taxon>
        <taxon>Pentapetalae</taxon>
        <taxon>rosids</taxon>
        <taxon>fabids</taxon>
        <taxon>Malpighiales</taxon>
        <taxon>Salicaceae</taxon>
        <taxon>Saliceae</taxon>
        <taxon>Salix</taxon>
    </lineage>
</organism>
<name>A0A835JD57_9ROSI</name>
<accession>A0A835JD57</accession>
<reference evidence="2 3" key="1">
    <citation type="submission" date="2020-10" db="EMBL/GenBank/DDBJ databases">
        <title>Plant Genome Project.</title>
        <authorList>
            <person name="Zhang R.-G."/>
        </authorList>
    </citation>
    <scope>NUCLEOTIDE SEQUENCE [LARGE SCALE GENOMIC DNA]</scope>
    <source>
        <strain evidence="2">FAFU-HL-1</strain>
        <tissue evidence="2">Leaf</tissue>
    </source>
</reference>
<dbReference type="Proteomes" id="UP000657918">
    <property type="component" value="Chromosome 16"/>
</dbReference>
<evidence type="ECO:0000256" key="1">
    <source>
        <dbReference type="SAM" id="MobiDB-lite"/>
    </source>
</evidence>
<evidence type="ECO:0000313" key="2">
    <source>
        <dbReference type="EMBL" id="KAF9665080.1"/>
    </source>
</evidence>
<keyword evidence="3" id="KW-1185">Reference proteome</keyword>
<protein>
    <submittedName>
        <fullName evidence="2">Uncharacterized protein</fullName>
    </submittedName>
</protein>
<feature type="compositionally biased region" description="Basic and acidic residues" evidence="1">
    <location>
        <begin position="19"/>
        <end position="54"/>
    </location>
</feature>
<dbReference type="AlphaFoldDB" id="A0A835JD57"/>
<comment type="caution">
    <text evidence="2">The sequence shown here is derived from an EMBL/GenBank/DDBJ whole genome shotgun (WGS) entry which is preliminary data.</text>
</comment>
<feature type="region of interest" description="Disordered" evidence="1">
    <location>
        <begin position="17"/>
        <end position="69"/>
    </location>
</feature>
<dbReference type="EMBL" id="JADGMS010000016">
    <property type="protein sequence ID" value="KAF9665080.1"/>
    <property type="molecule type" value="Genomic_DNA"/>
</dbReference>
<gene>
    <name evidence="2" type="ORF">SADUNF_Sadunf16G0084900</name>
</gene>